<dbReference type="RefSeq" id="WP_072876271.1">
    <property type="nucleotide sequence ID" value="NZ_FOKU01000001.1"/>
</dbReference>
<dbReference type="Proteomes" id="UP000184031">
    <property type="component" value="Unassembled WGS sequence"/>
</dbReference>
<sequence>MVTPLKRPVFINLLCLVSASLAIYFEMSGKREIYIFLKPLTTILIMSHLFFLSNASFRNGILAALFFCLVGDALLLFEGYFVYGLAAFLVGHVLFALAFIRHKGFYLHWGSFVALFGIATALFFWLKPDLGTFMVPVALYVLVISFMAWQGIGTFLRDKGKAYQWIALAVLLFMFSDTMIAIAKFKSPFYLSGLVILGTYWLSIALISNATYHIVAKQKG</sequence>
<feature type="transmembrane region" description="Helical" evidence="6">
    <location>
        <begin position="83"/>
        <end position="100"/>
    </location>
</feature>
<feature type="transmembrane region" description="Helical" evidence="6">
    <location>
        <begin position="132"/>
        <end position="150"/>
    </location>
</feature>
<name>A0A1M6PZR4_9FLAO</name>
<dbReference type="Pfam" id="PF07947">
    <property type="entry name" value="YhhN"/>
    <property type="match status" value="1"/>
</dbReference>
<dbReference type="EMBL" id="FOKU01000001">
    <property type="protein sequence ID" value="SFB68543.1"/>
    <property type="molecule type" value="Genomic_DNA"/>
</dbReference>
<keyword evidence="3 6" id="KW-0812">Transmembrane</keyword>
<feature type="transmembrane region" description="Helical" evidence="6">
    <location>
        <begin position="33"/>
        <end position="52"/>
    </location>
</feature>
<comment type="similarity">
    <text evidence="2">Belongs to the TMEM86 family.</text>
</comment>
<dbReference type="PANTHER" id="PTHR31885:SF6">
    <property type="entry name" value="GH04784P"/>
    <property type="match status" value="1"/>
</dbReference>
<protein>
    <submittedName>
        <fullName evidence="8">Uncharacterized membrane protein YhhN</fullName>
    </submittedName>
</protein>
<dbReference type="Proteomes" id="UP000198940">
    <property type="component" value="Unassembled WGS sequence"/>
</dbReference>
<gene>
    <name evidence="7" type="ORF">SAMN04487891_101384</name>
    <name evidence="8" type="ORF">SAMN05216293_0388</name>
</gene>
<evidence type="ECO:0000313" key="8">
    <source>
        <dbReference type="EMBL" id="SHK13356.1"/>
    </source>
</evidence>
<proteinExistence type="inferred from homology"/>
<evidence type="ECO:0000256" key="2">
    <source>
        <dbReference type="ARBA" id="ARBA00007375"/>
    </source>
</evidence>
<feature type="transmembrane region" description="Helical" evidence="6">
    <location>
        <begin position="189"/>
        <end position="215"/>
    </location>
</feature>
<dbReference type="GO" id="GO:0016787">
    <property type="term" value="F:hydrolase activity"/>
    <property type="evidence" value="ECO:0007669"/>
    <property type="project" value="TreeGrafter"/>
</dbReference>
<dbReference type="GO" id="GO:0016020">
    <property type="term" value="C:membrane"/>
    <property type="evidence" value="ECO:0007669"/>
    <property type="project" value="UniProtKB-SubCell"/>
</dbReference>
<dbReference type="STRING" id="1055723.SAMN05216293_0388"/>
<dbReference type="PANTHER" id="PTHR31885">
    <property type="entry name" value="GH04784P"/>
    <property type="match status" value="1"/>
</dbReference>
<evidence type="ECO:0000313" key="7">
    <source>
        <dbReference type="EMBL" id="SFB68543.1"/>
    </source>
</evidence>
<evidence type="ECO:0000256" key="3">
    <source>
        <dbReference type="ARBA" id="ARBA00022692"/>
    </source>
</evidence>
<evidence type="ECO:0000256" key="6">
    <source>
        <dbReference type="SAM" id="Phobius"/>
    </source>
</evidence>
<comment type="caution">
    <text evidence="8">The sequence shown here is derived from an EMBL/GenBank/DDBJ whole genome shotgun (WGS) entry which is preliminary data.</text>
</comment>
<feature type="transmembrane region" description="Helical" evidence="6">
    <location>
        <begin position="9"/>
        <end position="27"/>
    </location>
</feature>
<dbReference type="AlphaFoldDB" id="A0A1M6PZR4"/>
<accession>A0A1M6PZR4</accession>
<evidence type="ECO:0000313" key="10">
    <source>
        <dbReference type="Proteomes" id="UP000198940"/>
    </source>
</evidence>
<evidence type="ECO:0000256" key="1">
    <source>
        <dbReference type="ARBA" id="ARBA00004141"/>
    </source>
</evidence>
<comment type="subcellular location">
    <subcellularLocation>
        <location evidence="1">Membrane</location>
        <topology evidence="1">Multi-pass membrane protein</topology>
    </subcellularLocation>
</comment>
<evidence type="ECO:0000256" key="4">
    <source>
        <dbReference type="ARBA" id="ARBA00022989"/>
    </source>
</evidence>
<keyword evidence="4 6" id="KW-1133">Transmembrane helix</keyword>
<evidence type="ECO:0000313" key="9">
    <source>
        <dbReference type="Proteomes" id="UP000184031"/>
    </source>
</evidence>
<organism evidence="8 9">
    <name type="scientific">Flagellimonas taeanensis</name>
    <dbReference type="NCBI Taxonomy" id="1005926"/>
    <lineage>
        <taxon>Bacteria</taxon>
        <taxon>Pseudomonadati</taxon>
        <taxon>Bacteroidota</taxon>
        <taxon>Flavobacteriia</taxon>
        <taxon>Flavobacteriales</taxon>
        <taxon>Flavobacteriaceae</taxon>
        <taxon>Flagellimonas</taxon>
    </lineage>
</organism>
<dbReference type="InterPro" id="IPR012506">
    <property type="entry name" value="TMEM86B-like"/>
</dbReference>
<dbReference type="EMBL" id="FRAT01000001">
    <property type="protein sequence ID" value="SHK13356.1"/>
    <property type="molecule type" value="Genomic_DNA"/>
</dbReference>
<keyword evidence="5 6" id="KW-0472">Membrane</keyword>
<feature type="transmembrane region" description="Helical" evidence="6">
    <location>
        <begin position="162"/>
        <end position="183"/>
    </location>
</feature>
<dbReference type="OrthoDB" id="5651790at2"/>
<feature type="transmembrane region" description="Helical" evidence="6">
    <location>
        <begin position="107"/>
        <end position="126"/>
    </location>
</feature>
<evidence type="ECO:0000256" key="5">
    <source>
        <dbReference type="ARBA" id="ARBA00023136"/>
    </source>
</evidence>
<keyword evidence="10" id="KW-1185">Reference proteome</keyword>
<feature type="transmembrane region" description="Helical" evidence="6">
    <location>
        <begin position="59"/>
        <end position="77"/>
    </location>
</feature>
<reference evidence="8 9" key="1">
    <citation type="submission" date="2016-11" db="EMBL/GenBank/DDBJ databases">
        <authorList>
            <person name="Varghese N."/>
            <person name="Submissions S."/>
        </authorList>
    </citation>
    <scope>NUCLEOTIDE SEQUENCE [LARGE SCALE GENOMIC DNA]</scope>
    <source>
        <strain evidence="8 9">CGMCC 1.12174</strain>
        <strain evidence="7 10">DSM 26351</strain>
    </source>
</reference>